<dbReference type="OrthoDB" id="9146291at2"/>
<evidence type="ECO:0000256" key="1">
    <source>
        <dbReference type="SAM" id="Phobius"/>
    </source>
</evidence>
<name>A0A0M2Q188_PROHO</name>
<dbReference type="eggNOG" id="ENOG5030CSW">
    <property type="taxonomic scope" value="Bacteria"/>
</dbReference>
<evidence type="ECO:0000313" key="2">
    <source>
        <dbReference type="EMBL" id="KKJ00387.1"/>
    </source>
</evidence>
<protein>
    <submittedName>
        <fullName evidence="2">Uncharacterized protein</fullName>
    </submittedName>
</protein>
<dbReference type="AlphaFoldDB" id="A0A0M2Q188"/>
<feature type="transmembrane region" description="Helical" evidence="1">
    <location>
        <begin position="47"/>
        <end position="70"/>
    </location>
</feature>
<keyword evidence="1" id="KW-1133">Transmembrane helix</keyword>
<dbReference type="Proteomes" id="UP000034681">
    <property type="component" value="Unassembled WGS sequence"/>
</dbReference>
<gene>
    <name evidence="2" type="ORF">PROH_12130</name>
</gene>
<keyword evidence="3" id="KW-1185">Reference proteome</keyword>
<evidence type="ECO:0000313" key="3">
    <source>
        <dbReference type="Proteomes" id="UP000034681"/>
    </source>
</evidence>
<sequence>MILLLQFLRDRLQPWATVSRLVLSRGKGYCQGVLTGKGSHDRQRSTGFLGLGALVLCALVMSSLVLVAPLPSLGASLAAPLAELLADPAPSPSPRHSCAWPYLNAIDTFHGYYSDTHGYYWVAPFPYVSGGRLQIEGHFPDARFISLDVFDPQNLSIYSIHDAELEPDPGSTNPFRDADAPGPHRYGFTVPLPQLAEASVSVEGDRPVNTDLTNAALTVASRAKAGANSNPEIAPEIAPEITPGTNAIADPVYGRLIYRLYVPNRIAALQQGLPMPRLTVWAGQQPVETIEACRDTTVEEELQYLQFGVQLAPKSHQLMAQLRAADDRYSFSNPNPRGVPPRFFLLERPAKAVEGQFAHPWNAYFHAPIPAPQPGDDRLIVVRGKAPQAPNTRAAESVTVPQDLRYWSLCNNSQVLPYAVVDCVADFEIALDDQGFYTIVVANDFSNDFSPDVTAPSPPLTTLAWGSPYFDKILILRHMLPSPAFESQAIHGVAAAGCNVPDVTPEAAVTCARRVMGDYYPEITYCDRATLAQGGSQACFVDSPAAIVPQSYTG</sequence>
<proteinExistence type="predicted"/>
<organism evidence="2 3">
    <name type="scientific">Prochlorothrix hollandica PCC 9006 = CALU 1027</name>
    <dbReference type="NCBI Taxonomy" id="317619"/>
    <lineage>
        <taxon>Bacteria</taxon>
        <taxon>Bacillati</taxon>
        <taxon>Cyanobacteriota</taxon>
        <taxon>Cyanophyceae</taxon>
        <taxon>Prochlorotrichales</taxon>
        <taxon>Prochlorotrichaceae</taxon>
        <taxon>Prochlorothrix</taxon>
    </lineage>
</organism>
<accession>A0A0M2Q188</accession>
<keyword evidence="1" id="KW-0812">Transmembrane</keyword>
<dbReference type="RefSeq" id="WP_017711799.1">
    <property type="nucleotide sequence ID" value="NZ_KB235933.1"/>
</dbReference>
<keyword evidence="1" id="KW-0472">Membrane</keyword>
<reference evidence="2" key="1">
    <citation type="submission" date="2012-04" db="EMBL/GenBank/DDBJ databases">
        <authorList>
            <person name="Borisov I.G."/>
            <person name="Ivanikova N.V."/>
            <person name="Pinevich A.V."/>
        </authorList>
    </citation>
    <scope>NUCLEOTIDE SEQUENCE</scope>
    <source>
        <strain evidence="2">CALU 1027</strain>
    </source>
</reference>
<comment type="caution">
    <text evidence="2">The sequence shown here is derived from an EMBL/GenBank/DDBJ whole genome shotgun (WGS) entry which is preliminary data.</text>
</comment>
<dbReference type="EMBL" id="AJTX02000004">
    <property type="protein sequence ID" value="KKJ00387.1"/>
    <property type="molecule type" value="Genomic_DNA"/>
</dbReference>